<dbReference type="KEGG" id="sphu:SPPYR_1064"/>
<dbReference type="InterPro" id="IPR002323">
    <property type="entry name" value="Cyt_CIE"/>
</dbReference>
<evidence type="ECO:0000256" key="3">
    <source>
        <dbReference type="ARBA" id="ARBA00022723"/>
    </source>
</evidence>
<dbReference type="PANTHER" id="PTHR40942:SF4">
    <property type="entry name" value="CYTOCHROME C5"/>
    <property type="match status" value="1"/>
</dbReference>
<dbReference type="SUPFAM" id="SSF46626">
    <property type="entry name" value="Cytochrome c"/>
    <property type="match status" value="1"/>
</dbReference>
<dbReference type="EMBL" id="LT598653">
    <property type="protein sequence ID" value="SBV32184.1"/>
    <property type="molecule type" value="Genomic_DNA"/>
</dbReference>
<evidence type="ECO:0000256" key="2">
    <source>
        <dbReference type="ARBA" id="ARBA00022617"/>
    </source>
</evidence>
<dbReference type="InterPro" id="IPR036909">
    <property type="entry name" value="Cyt_c-like_dom_sf"/>
</dbReference>
<sequence length="120" mass="12873">MVRILMRALLLLSAPLLLTACQSEPPAKPLTPEQSAALKPADTRVAGLYEQACKSCHTVADTGAPLSGDRTQWDARWAKGEPELLNSTIRGLNGMPAGGQCFSCSPDDYKALIRFMAGRD</sequence>
<keyword evidence="1" id="KW-0813">Transport</keyword>
<dbReference type="InterPro" id="IPR009056">
    <property type="entry name" value="Cyt_c-like_dom"/>
</dbReference>
<keyword evidence="5" id="KW-0408">Iron</keyword>
<accession>A0A1Y5PY73</accession>
<dbReference type="GO" id="GO:0009055">
    <property type="term" value="F:electron transfer activity"/>
    <property type="evidence" value="ECO:0007669"/>
    <property type="project" value="InterPro"/>
</dbReference>
<evidence type="ECO:0000256" key="1">
    <source>
        <dbReference type="ARBA" id="ARBA00022448"/>
    </source>
</evidence>
<keyword evidence="6" id="KW-0732">Signal</keyword>
<dbReference type="PROSITE" id="PS51257">
    <property type="entry name" value="PROKAR_LIPOPROTEIN"/>
    <property type="match status" value="1"/>
</dbReference>
<name>A0A1Y5PY73_9SPHN</name>
<protein>
    <submittedName>
        <fullName evidence="8">Cytochrome c5</fullName>
    </submittedName>
</protein>
<proteinExistence type="predicted"/>
<reference evidence="8" key="1">
    <citation type="submission" date="2016-03" db="EMBL/GenBank/DDBJ databases">
        <authorList>
            <person name="Ploux O."/>
        </authorList>
    </citation>
    <scope>NUCLEOTIDE SEQUENCE</scope>
    <source>
        <strain evidence="8">UC10</strain>
    </source>
</reference>
<dbReference type="PANTHER" id="PTHR40942">
    <property type="match status" value="1"/>
</dbReference>
<dbReference type="GO" id="GO:0005506">
    <property type="term" value="F:iron ion binding"/>
    <property type="evidence" value="ECO:0007669"/>
    <property type="project" value="InterPro"/>
</dbReference>
<dbReference type="Pfam" id="PF13442">
    <property type="entry name" value="Cytochrome_CBB3"/>
    <property type="match status" value="1"/>
</dbReference>
<feature type="domain" description="Cytochrome c" evidence="7">
    <location>
        <begin position="43"/>
        <end position="116"/>
    </location>
</feature>
<keyword evidence="3" id="KW-0479">Metal-binding</keyword>
<organism evidence="8">
    <name type="scientific">uncultured Sphingopyxis sp</name>
    <dbReference type="NCBI Taxonomy" id="310581"/>
    <lineage>
        <taxon>Bacteria</taxon>
        <taxon>Pseudomonadati</taxon>
        <taxon>Pseudomonadota</taxon>
        <taxon>Alphaproteobacteria</taxon>
        <taxon>Sphingomonadales</taxon>
        <taxon>Sphingomonadaceae</taxon>
        <taxon>Sphingopyxis</taxon>
        <taxon>environmental samples</taxon>
    </lineage>
</organism>
<dbReference type="PRINTS" id="PR00607">
    <property type="entry name" value="CYTCHROMECIE"/>
</dbReference>
<dbReference type="AlphaFoldDB" id="A0A1Y5PY73"/>
<keyword evidence="2" id="KW-0349">Heme</keyword>
<dbReference type="GO" id="GO:0020037">
    <property type="term" value="F:heme binding"/>
    <property type="evidence" value="ECO:0007669"/>
    <property type="project" value="InterPro"/>
</dbReference>
<dbReference type="RefSeq" id="WP_295324734.1">
    <property type="nucleotide sequence ID" value="NZ_LT598653.1"/>
</dbReference>
<gene>
    <name evidence="8" type="ORF">SPPYR_1064</name>
</gene>
<evidence type="ECO:0000256" key="5">
    <source>
        <dbReference type="ARBA" id="ARBA00023004"/>
    </source>
</evidence>
<evidence type="ECO:0000259" key="7">
    <source>
        <dbReference type="Pfam" id="PF13442"/>
    </source>
</evidence>
<evidence type="ECO:0000313" key="8">
    <source>
        <dbReference type="EMBL" id="SBV32184.1"/>
    </source>
</evidence>
<dbReference type="Gene3D" id="1.10.760.10">
    <property type="entry name" value="Cytochrome c-like domain"/>
    <property type="match status" value="1"/>
</dbReference>
<keyword evidence="4" id="KW-0249">Electron transport</keyword>
<feature type="signal peptide" evidence="6">
    <location>
        <begin position="1"/>
        <end position="20"/>
    </location>
</feature>
<evidence type="ECO:0000256" key="4">
    <source>
        <dbReference type="ARBA" id="ARBA00022982"/>
    </source>
</evidence>
<feature type="chain" id="PRO_5012983645" evidence="6">
    <location>
        <begin position="21"/>
        <end position="120"/>
    </location>
</feature>
<evidence type="ECO:0000256" key="6">
    <source>
        <dbReference type="SAM" id="SignalP"/>
    </source>
</evidence>